<evidence type="ECO:0000313" key="2">
    <source>
        <dbReference type="Proteomes" id="UP000032930"/>
    </source>
</evidence>
<proteinExistence type="predicted"/>
<evidence type="ECO:0000313" key="1">
    <source>
        <dbReference type="EMBL" id="CDM92281.1"/>
    </source>
</evidence>
<accession>A0A0B6XG09</accession>
<name>A0A0B6XG09_XENBV</name>
<organism evidence="1 2">
    <name type="scientific">Xenorhabdus bovienii</name>
    <name type="common">Xenorhabdus nematophila subsp. bovienii</name>
    <dbReference type="NCBI Taxonomy" id="40576"/>
    <lineage>
        <taxon>Bacteria</taxon>
        <taxon>Pseudomonadati</taxon>
        <taxon>Pseudomonadota</taxon>
        <taxon>Gammaproteobacteria</taxon>
        <taxon>Enterobacterales</taxon>
        <taxon>Morganellaceae</taxon>
        <taxon>Xenorhabdus</taxon>
    </lineage>
</organism>
<sequence length="48" mass="5450">MTTLLDRLSLIKDNNHRLGKWGRLNALHNTTLSGLQREGSLYGLDKKT</sequence>
<gene>
    <name evidence="1" type="ORF">XBW1_mp0162</name>
</gene>
<dbReference type="AlphaFoldDB" id="A0A0B6XG09"/>
<reference evidence="1 2" key="1">
    <citation type="submission" date="2014-02" db="EMBL/GenBank/DDBJ databases">
        <authorList>
            <person name="Genoscope - CEA"/>
        </authorList>
    </citation>
    <scope>NUCLEOTIDE SEQUENCE [LARGE SCALE GENOMIC DNA]</scope>
    <source>
        <strain evidence="1 2">CS03</strain>
        <plasmid evidence="2">Plasmid</plasmid>
    </source>
</reference>
<protein>
    <submittedName>
        <fullName evidence="1">Uncharacterized protein</fullName>
    </submittedName>
</protein>
<dbReference type="Proteomes" id="UP000032930">
    <property type="component" value="Plasmid megaplasmid"/>
</dbReference>
<dbReference type="EMBL" id="FO818638">
    <property type="protein sequence ID" value="CDM92281.1"/>
    <property type="molecule type" value="Genomic_DNA"/>
</dbReference>
<dbReference type="KEGG" id="xbv:XBW1_mp0162"/>